<evidence type="ECO:0000313" key="3">
    <source>
        <dbReference type="Proteomes" id="UP001232148"/>
    </source>
</evidence>
<protein>
    <submittedName>
        <fullName evidence="2">Uncharacterized protein</fullName>
    </submittedName>
</protein>
<evidence type="ECO:0000313" key="2">
    <source>
        <dbReference type="EMBL" id="KAK2035074.1"/>
    </source>
</evidence>
<evidence type="ECO:0000256" key="1">
    <source>
        <dbReference type="SAM" id="MobiDB-lite"/>
    </source>
</evidence>
<reference evidence="2" key="1">
    <citation type="submission" date="2021-06" db="EMBL/GenBank/DDBJ databases">
        <title>Comparative genomics, transcriptomics and evolutionary studies reveal genomic signatures of adaptation to plant cell wall in hemibiotrophic fungi.</title>
        <authorList>
            <consortium name="DOE Joint Genome Institute"/>
            <person name="Baroncelli R."/>
            <person name="Diaz J.F."/>
            <person name="Benocci T."/>
            <person name="Peng M."/>
            <person name="Battaglia E."/>
            <person name="Haridas S."/>
            <person name="Andreopoulos W."/>
            <person name="Labutti K."/>
            <person name="Pangilinan J."/>
            <person name="Floch G.L."/>
            <person name="Makela M.R."/>
            <person name="Henrissat B."/>
            <person name="Grigoriev I.V."/>
            <person name="Crouch J.A."/>
            <person name="De Vries R.P."/>
            <person name="Sukno S.A."/>
            <person name="Thon M.R."/>
        </authorList>
    </citation>
    <scope>NUCLEOTIDE SEQUENCE</scope>
    <source>
        <strain evidence="2">MAFF235873</strain>
    </source>
</reference>
<feature type="region of interest" description="Disordered" evidence="1">
    <location>
        <begin position="1"/>
        <end position="201"/>
    </location>
</feature>
<dbReference type="EMBL" id="MU842810">
    <property type="protein sequence ID" value="KAK2035074.1"/>
    <property type="molecule type" value="Genomic_DNA"/>
</dbReference>
<keyword evidence="3" id="KW-1185">Reference proteome</keyword>
<name>A0AAD9HW28_9PEZI</name>
<accession>A0AAD9HW28</accession>
<gene>
    <name evidence="2" type="ORF">LX32DRAFT_253130</name>
</gene>
<organism evidence="2 3">
    <name type="scientific">Colletotrichum zoysiae</name>
    <dbReference type="NCBI Taxonomy" id="1216348"/>
    <lineage>
        <taxon>Eukaryota</taxon>
        <taxon>Fungi</taxon>
        <taxon>Dikarya</taxon>
        <taxon>Ascomycota</taxon>
        <taxon>Pezizomycotina</taxon>
        <taxon>Sordariomycetes</taxon>
        <taxon>Hypocreomycetidae</taxon>
        <taxon>Glomerellales</taxon>
        <taxon>Glomerellaceae</taxon>
        <taxon>Colletotrichum</taxon>
        <taxon>Colletotrichum graminicola species complex</taxon>
    </lineage>
</organism>
<feature type="compositionally biased region" description="Low complexity" evidence="1">
    <location>
        <begin position="120"/>
        <end position="138"/>
    </location>
</feature>
<feature type="compositionally biased region" description="Basic and acidic residues" evidence="1">
    <location>
        <begin position="174"/>
        <end position="190"/>
    </location>
</feature>
<proteinExistence type="predicted"/>
<dbReference type="Proteomes" id="UP001232148">
    <property type="component" value="Unassembled WGS sequence"/>
</dbReference>
<sequence>MRPSENWRSVFLLSQSGKKKKKSKDSKDTPLTPPPRITFPKTQWDPPQRTSQRRHTMAGPSPRSMLDIDSPGSDISPKTPAQPSDKAKSDYFSIESQPPKKEDDTNPAGPQPLSRVTTLSSYASPSPASASRSSSAESPRTETHGGRPRGSSAASLAFAPLRNPSLPQGNQKKTGNERIRASSPPPERHLPGTLCLLLLGS</sequence>
<dbReference type="AlphaFoldDB" id="A0AAD9HW28"/>
<comment type="caution">
    <text evidence="2">The sequence shown here is derived from an EMBL/GenBank/DDBJ whole genome shotgun (WGS) entry which is preliminary data.</text>
</comment>